<gene>
    <name evidence="1" type="ORF">LCGC14_0863930</name>
</gene>
<dbReference type="AlphaFoldDB" id="A0A0F9PBL0"/>
<reference evidence="1" key="1">
    <citation type="journal article" date="2015" name="Nature">
        <title>Complex archaea that bridge the gap between prokaryotes and eukaryotes.</title>
        <authorList>
            <person name="Spang A."/>
            <person name="Saw J.H."/>
            <person name="Jorgensen S.L."/>
            <person name="Zaremba-Niedzwiedzka K."/>
            <person name="Martijn J."/>
            <person name="Lind A.E."/>
            <person name="van Eijk R."/>
            <person name="Schleper C."/>
            <person name="Guy L."/>
            <person name="Ettema T.J."/>
        </authorList>
    </citation>
    <scope>NUCLEOTIDE SEQUENCE</scope>
</reference>
<comment type="caution">
    <text evidence="1">The sequence shown here is derived from an EMBL/GenBank/DDBJ whole genome shotgun (WGS) entry which is preliminary data.</text>
</comment>
<proteinExistence type="predicted"/>
<protein>
    <submittedName>
        <fullName evidence="1">Uncharacterized protein</fullName>
    </submittedName>
</protein>
<name>A0A0F9PBL0_9ZZZZ</name>
<dbReference type="EMBL" id="LAZR01002631">
    <property type="protein sequence ID" value="KKN27509.1"/>
    <property type="molecule type" value="Genomic_DNA"/>
</dbReference>
<accession>A0A0F9PBL0</accession>
<organism evidence="1">
    <name type="scientific">marine sediment metagenome</name>
    <dbReference type="NCBI Taxonomy" id="412755"/>
    <lineage>
        <taxon>unclassified sequences</taxon>
        <taxon>metagenomes</taxon>
        <taxon>ecological metagenomes</taxon>
    </lineage>
</organism>
<evidence type="ECO:0000313" key="1">
    <source>
        <dbReference type="EMBL" id="KKN27509.1"/>
    </source>
</evidence>
<sequence>MNPNMLLHEQVKVVMGFPPAASGTSDYVSLKNFAKMTAVLILDNAGTPVTGSAITINEATNVSGGSATPLLVGTSKKGYSSIDTGAGDTLAAFTITSGTFTTSVIENKNLLYVIEIDAADLSDGFDCIQIANASGSATVIGIIYLLWPARFGAAAANQPSAIID</sequence>